<dbReference type="SMART" id="SM00353">
    <property type="entry name" value="HLH"/>
    <property type="match status" value="1"/>
</dbReference>
<feature type="coiled-coil region" evidence="5">
    <location>
        <begin position="111"/>
        <end position="145"/>
    </location>
</feature>
<dbReference type="PROSITE" id="PS50888">
    <property type="entry name" value="BHLH"/>
    <property type="match status" value="1"/>
</dbReference>
<feature type="domain" description="BHLH" evidence="6">
    <location>
        <begin position="64"/>
        <end position="121"/>
    </location>
</feature>
<dbReference type="Proteomes" id="UP001634393">
    <property type="component" value="Unassembled WGS sequence"/>
</dbReference>
<keyword evidence="4" id="KW-0539">Nucleus</keyword>
<dbReference type="SUPFAM" id="SSF47459">
    <property type="entry name" value="HLH, helix-loop-helix DNA-binding domain"/>
    <property type="match status" value="1"/>
</dbReference>
<protein>
    <recommendedName>
        <fullName evidence="6">BHLH domain-containing protein</fullName>
    </recommendedName>
</protein>
<evidence type="ECO:0000256" key="2">
    <source>
        <dbReference type="ARBA" id="ARBA00023015"/>
    </source>
</evidence>
<dbReference type="EMBL" id="JBJXBP010000008">
    <property type="protein sequence ID" value="KAL3814489.1"/>
    <property type="molecule type" value="Genomic_DNA"/>
</dbReference>
<accession>A0ABD3RNF3</accession>
<dbReference type="InterPro" id="IPR036638">
    <property type="entry name" value="HLH_DNA-bd_sf"/>
</dbReference>
<evidence type="ECO:0000256" key="1">
    <source>
        <dbReference type="ARBA" id="ARBA00004123"/>
    </source>
</evidence>
<keyword evidence="5" id="KW-0175">Coiled coil</keyword>
<gene>
    <name evidence="7" type="ORF">ACJIZ3_015757</name>
</gene>
<dbReference type="AlphaFoldDB" id="A0ABD3RNF3"/>
<dbReference type="InterPro" id="IPR011598">
    <property type="entry name" value="bHLH_dom"/>
</dbReference>
<dbReference type="PANTHER" id="PTHR13935:SF104">
    <property type="entry name" value="TRANSCRIPTION FACTOR BHLH160"/>
    <property type="match status" value="1"/>
</dbReference>
<organism evidence="7 8">
    <name type="scientific">Penstemon smallii</name>
    <dbReference type="NCBI Taxonomy" id="265156"/>
    <lineage>
        <taxon>Eukaryota</taxon>
        <taxon>Viridiplantae</taxon>
        <taxon>Streptophyta</taxon>
        <taxon>Embryophyta</taxon>
        <taxon>Tracheophyta</taxon>
        <taxon>Spermatophyta</taxon>
        <taxon>Magnoliopsida</taxon>
        <taxon>eudicotyledons</taxon>
        <taxon>Gunneridae</taxon>
        <taxon>Pentapetalae</taxon>
        <taxon>asterids</taxon>
        <taxon>lamiids</taxon>
        <taxon>Lamiales</taxon>
        <taxon>Plantaginaceae</taxon>
        <taxon>Cheloneae</taxon>
        <taxon>Penstemon</taxon>
    </lineage>
</organism>
<sequence length="257" mass="29169">MRQHLSAGQYLAAAVVPITGSMKIRKKRMMMRSSASTSNNDQLNAELAAAAGGTSTSSLSTFVKKKLDHNAKERIRRMKLNASYLALRALLQLPHSTIRSKKRSWSAPSIVDKVLKYIPEMENEIQELESKKLNYINNVQLAAAKKKKKKKKIIYDNENENIGYPTISVNKINKGEVIVQICMPRSGTLAFTNLLQRVEDQLDDHQYIFCIKSLSTLYVCETRTCYHLHIQLLQMNHISDGADYIAELRDKLLSWLG</sequence>
<keyword evidence="8" id="KW-1185">Reference proteome</keyword>
<proteinExistence type="predicted"/>
<name>A0ABD3RNF3_9LAMI</name>
<dbReference type="Pfam" id="PF00010">
    <property type="entry name" value="HLH"/>
    <property type="match status" value="1"/>
</dbReference>
<evidence type="ECO:0000256" key="5">
    <source>
        <dbReference type="SAM" id="Coils"/>
    </source>
</evidence>
<evidence type="ECO:0000313" key="7">
    <source>
        <dbReference type="EMBL" id="KAL3814489.1"/>
    </source>
</evidence>
<dbReference type="GO" id="GO:0005634">
    <property type="term" value="C:nucleus"/>
    <property type="evidence" value="ECO:0007669"/>
    <property type="project" value="UniProtKB-SubCell"/>
</dbReference>
<evidence type="ECO:0000259" key="6">
    <source>
        <dbReference type="PROSITE" id="PS50888"/>
    </source>
</evidence>
<keyword evidence="2" id="KW-0805">Transcription regulation</keyword>
<dbReference type="GO" id="GO:0006355">
    <property type="term" value="P:regulation of DNA-templated transcription"/>
    <property type="evidence" value="ECO:0007669"/>
    <property type="project" value="UniProtKB-ARBA"/>
</dbReference>
<dbReference type="PANTHER" id="PTHR13935">
    <property type="entry name" value="ACHAETE-SCUTE TRANSCRIPTION FACTOR-RELATED"/>
    <property type="match status" value="1"/>
</dbReference>
<keyword evidence="3" id="KW-0804">Transcription</keyword>
<reference evidence="7 8" key="1">
    <citation type="submission" date="2024-12" db="EMBL/GenBank/DDBJ databases">
        <title>The unique morphological basis and parallel evolutionary history of personate flowers in Penstemon.</title>
        <authorList>
            <person name="Depatie T.H."/>
            <person name="Wessinger C.A."/>
        </authorList>
    </citation>
    <scope>NUCLEOTIDE SEQUENCE [LARGE SCALE GENOMIC DNA]</scope>
    <source>
        <strain evidence="7">WTNN_2</strain>
        <tissue evidence="7">Leaf</tissue>
    </source>
</reference>
<dbReference type="Gene3D" id="4.10.280.10">
    <property type="entry name" value="Helix-loop-helix DNA-binding domain"/>
    <property type="match status" value="1"/>
</dbReference>
<evidence type="ECO:0000256" key="3">
    <source>
        <dbReference type="ARBA" id="ARBA00023163"/>
    </source>
</evidence>
<comment type="subcellular location">
    <subcellularLocation>
        <location evidence="1">Nucleus</location>
    </subcellularLocation>
</comment>
<evidence type="ECO:0000313" key="8">
    <source>
        <dbReference type="Proteomes" id="UP001634393"/>
    </source>
</evidence>
<evidence type="ECO:0000256" key="4">
    <source>
        <dbReference type="ARBA" id="ARBA00023242"/>
    </source>
</evidence>
<dbReference type="InterPro" id="IPR015660">
    <property type="entry name" value="MASH1/Ascl1a-like"/>
</dbReference>
<comment type="caution">
    <text evidence="7">The sequence shown here is derived from an EMBL/GenBank/DDBJ whole genome shotgun (WGS) entry which is preliminary data.</text>
</comment>